<proteinExistence type="predicted"/>
<evidence type="ECO:0000313" key="3">
    <source>
        <dbReference type="Proteomes" id="UP001183410"/>
    </source>
</evidence>
<feature type="signal peptide" evidence="1">
    <location>
        <begin position="1"/>
        <end position="31"/>
    </location>
</feature>
<dbReference type="Proteomes" id="UP001183410">
    <property type="component" value="Unassembled WGS sequence"/>
</dbReference>
<keyword evidence="1" id="KW-0732">Signal</keyword>
<feature type="chain" id="PRO_5045095985" evidence="1">
    <location>
        <begin position="32"/>
        <end position="181"/>
    </location>
</feature>
<name>A0ABU2K0Y9_9ACTN</name>
<comment type="caution">
    <text evidence="2">The sequence shown here is derived from an EMBL/GenBank/DDBJ whole genome shotgun (WGS) entry which is preliminary data.</text>
</comment>
<reference evidence="3" key="1">
    <citation type="submission" date="2023-07" db="EMBL/GenBank/DDBJ databases">
        <title>30 novel species of actinomycetes from the DSMZ collection.</title>
        <authorList>
            <person name="Nouioui I."/>
        </authorList>
    </citation>
    <scope>NUCLEOTIDE SEQUENCE [LARGE SCALE GENOMIC DNA]</scope>
    <source>
        <strain evidence="3">DSM 44915</strain>
    </source>
</reference>
<dbReference type="InterPro" id="IPR006311">
    <property type="entry name" value="TAT_signal"/>
</dbReference>
<protein>
    <submittedName>
        <fullName evidence="2">Uncharacterized protein</fullName>
    </submittedName>
</protein>
<gene>
    <name evidence="2" type="ORF">RM844_30715</name>
</gene>
<evidence type="ECO:0000256" key="1">
    <source>
        <dbReference type="SAM" id="SignalP"/>
    </source>
</evidence>
<sequence length="181" mass="19050">MTAKTTLKRALLTSAASAAALVVLLPGGAQAGGMDLIETQPYEPVVINDDFVMGLLPEGEQNYVVSTPGSFDADIEAAKGYPGSNILPNSISAGVYGSDGEIILLEGSWRLDEGVPFIAVTPEGQDWGYGAQPVALEDEDGWGTYYFDPAAWEIAGVDSYTITASDADGQVFDEIEVSLNH</sequence>
<dbReference type="RefSeq" id="WP_311670718.1">
    <property type="nucleotide sequence ID" value="NZ_JAVREO010000030.1"/>
</dbReference>
<dbReference type="EMBL" id="JAVREO010000030">
    <property type="protein sequence ID" value="MDT0270654.1"/>
    <property type="molecule type" value="Genomic_DNA"/>
</dbReference>
<evidence type="ECO:0000313" key="2">
    <source>
        <dbReference type="EMBL" id="MDT0270654.1"/>
    </source>
</evidence>
<organism evidence="2 3">
    <name type="scientific">Streptomyces chisholmiae</name>
    <dbReference type="NCBI Taxonomy" id="3075540"/>
    <lineage>
        <taxon>Bacteria</taxon>
        <taxon>Bacillati</taxon>
        <taxon>Actinomycetota</taxon>
        <taxon>Actinomycetes</taxon>
        <taxon>Kitasatosporales</taxon>
        <taxon>Streptomycetaceae</taxon>
        <taxon>Streptomyces</taxon>
    </lineage>
</organism>
<dbReference type="PROSITE" id="PS51318">
    <property type="entry name" value="TAT"/>
    <property type="match status" value="1"/>
</dbReference>
<keyword evidence="3" id="KW-1185">Reference proteome</keyword>
<accession>A0ABU2K0Y9</accession>